<keyword evidence="12 19" id="KW-0547">Nucleotide-binding</keyword>
<comment type="catalytic activity">
    <reaction evidence="1">
        <text>adenosylcob(III)inamide + ATP = adenosylcob(III)inamide phosphate + ADP + H(+)</text>
        <dbReference type="Rhea" id="RHEA:15769"/>
        <dbReference type="ChEBI" id="CHEBI:2480"/>
        <dbReference type="ChEBI" id="CHEBI:15378"/>
        <dbReference type="ChEBI" id="CHEBI:30616"/>
        <dbReference type="ChEBI" id="CHEBI:58502"/>
        <dbReference type="ChEBI" id="CHEBI:456216"/>
        <dbReference type="EC" id="2.7.1.156"/>
    </reaction>
</comment>
<dbReference type="PIRSF" id="PIRSF006135">
    <property type="entry name" value="CobU"/>
    <property type="match status" value="1"/>
</dbReference>
<evidence type="ECO:0000256" key="8">
    <source>
        <dbReference type="ARBA" id="ARBA00012016"/>
    </source>
</evidence>
<evidence type="ECO:0000256" key="14">
    <source>
        <dbReference type="ARBA" id="ARBA00022840"/>
    </source>
</evidence>
<evidence type="ECO:0000313" key="21">
    <source>
        <dbReference type="Proteomes" id="UP000030832"/>
    </source>
</evidence>
<dbReference type="PANTHER" id="PTHR34848:SF1">
    <property type="entry name" value="BIFUNCTIONAL ADENOSYLCOBALAMIN BIOSYNTHESIS PROTEIN COBU"/>
    <property type="match status" value="1"/>
</dbReference>
<dbReference type="eggNOG" id="COG2087">
    <property type="taxonomic scope" value="Bacteria"/>
</dbReference>
<keyword evidence="21" id="KW-1185">Reference proteome</keyword>
<organism evidence="20 21">
    <name type="scientific">Halalkalibacter okhensis</name>
    <dbReference type="NCBI Taxonomy" id="333138"/>
    <lineage>
        <taxon>Bacteria</taxon>
        <taxon>Bacillati</taxon>
        <taxon>Bacillota</taxon>
        <taxon>Bacilli</taxon>
        <taxon>Bacillales</taxon>
        <taxon>Bacillaceae</taxon>
        <taxon>Halalkalibacter</taxon>
    </lineage>
</organism>
<dbReference type="InterPro" id="IPR027417">
    <property type="entry name" value="P-loop_NTPase"/>
</dbReference>
<feature type="binding site" evidence="19">
    <location>
        <position position="71"/>
    </location>
    <ligand>
        <name>GTP</name>
        <dbReference type="ChEBI" id="CHEBI:37565"/>
    </ligand>
</feature>
<dbReference type="GO" id="GO:0005524">
    <property type="term" value="F:ATP binding"/>
    <property type="evidence" value="ECO:0007669"/>
    <property type="project" value="UniProtKB-KW"/>
</dbReference>
<reference evidence="20 21" key="1">
    <citation type="submission" date="2014-09" db="EMBL/GenBank/DDBJ databases">
        <title>Genome sequencing and annotation of Bacillus Okhensis strain Kh10-101T.</title>
        <authorList>
            <person name="Prakash J.S."/>
        </authorList>
    </citation>
    <scope>NUCLEOTIDE SEQUENCE [LARGE SCALE GENOMIC DNA]</scope>
    <source>
        <strain evidence="21">Kh10-101T</strain>
    </source>
</reference>
<name>A0A0B0IDT7_9BACI</name>
<dbReference type="GO" id="GO:0008820">
    <property type="term" value="F:cobinamide phosphate guanylyltransferase activity"/>
    <property type="evidence" value="ECO:0007669"/>
    <property type="project" value="UniProtKB-EC"/>
</dbReference>
<dbReference type="EC" id="2.7.7.62" evidence="9"/>
<evidence type="ECO:0000256" key="10">
    <source>
        <dbReference type="ARBA" id="ARBA00022573"/>
    </source>
</evidence>
<dbReference type="GO" id="GO:0043752">
    <property type="term" value="F:adenosylcobinamide kinase activity"/>
    <property type="evidence" value="ECO:0007669"/>
    <property type="project" value="UniProtKB-EC"/>
</dbReference>
<evidence type="ECO:0000256" key="4">
    <source>
        <dbReference type="ARBA" id="ARBA00003889"/>
    </source>
</evidence>
<evidence type="ECO:0000256" key="6">
    <source>
        <dbReference type="ARBA" id="ARBA00005159"/>
    </source>
</evidence>
<evidence type="ECO:0000256" key="13">
    <source>
        <dbReference type="ARBA" id="ARBA00022777"/>
    </source>
</evidence>
<dbReference type="OrthoDB" id="9799422at2"/>
<dbReference type="SUPFAM" id="SSF52540">
    <property type="entry name" value="P-loop containing nucleoside triphosphate hydrolases"/>
    <property type="match status" value="1"/>
</dbReference>
<evidence type="ECO:0000256" key="19">
    <source>
        <dbReference type="PIRSR" id="PIRSR006135-2"/>
    </source>
</evidence>
<dbReference type="Gene3D" id="3.40.50.300">
    <property type="entry name" value="P-loop containing nucleotide triphosphate hydrolases"/>
    <property type="match status" value="1"/>
</dbReference>
<evidence type="ECO:0000256" key="5">
    <source>
        <dbReference type="ARBA" id="ARBA00004692"/>
    </source>
</evidence>
<gene>
    <name evidence="20" type="ORF">LQ50_08200</name>
</gene>
<sequence>MITFISGGARSGKSKYAERKAVSTYKEHLHDNRSARLCYIATSKRSDVEMEERIRLHQKMRGEVEEWETHEESYDFSLLLCSCHSYDVLLIDCLTIWINNVMFDLQYSLQEIEEIVNRWIMIAKQKHLHLIFVSNDVNEGLPHTSKDVLRYMYTLQHVHKIIVQHADDAIQVIAGIPIYWKGGGQ</sequence>
<comment type="catalytic activity">
    <reaction evidence="2">
        <text>adenosylcob(III)inamide phosphate + GTP + H(+) = adenosylcob(III)inamide-GDP + diphosphate</text>
        <dbReference type="Rhea" id="RHEA:22712"/>
        <dbReference type="ChEBI" id="CHEBI:15378"/>
        <dbReference type="ChEBI" id="CHEBI:33019"/>
        <dbReference type="ChEBI" id="CHEBI:37565"/>
        <dbReference type="ChEBI" id="CHEBI:58502"/>
        <dbReference type="ChEBI" id="CHEBI:60487"/>
        <dbReference type="EC" id="2.7.7.62"/>
    </reaction>
</comment>
<evidence type="ECO:0000256" key="7">
    <source>
        <dbReference type="ARBA" id="ARBA00007490"/>
    </source>
</evidence>
<dbReference type="AlphaFoldDB" id="A0A0B0IDT7"/>
<keyword evidence="11" id="KW-0808">Transferase</keyword>
<proteinExistence type="inferred from homology"/>
<dbReference type="GO" id="GO:0009236">
    <property type="term" value="P:cobalamin biosynthetic process"/>
    <property type="evidence" value="ECO:0007669"/>
    <property type="project" value="UniProtKB-UniPathway"/>
</dbReference>
<evidence type="ECO:0000256" key="17">
    <source>
        <dbReference type="ARBA" id="ARBA00030571"/>
    </source>
</evidence>
<evidence type="ECO:0000256" key="2">
    <source>
        <dbReference type="ARBA" id="ARBA00000711"/>
    </source>
</evidence>
<accession>A0A0B0IDT7</accession>
<dbReference type="RefSeq" id="WP_034627787.1">
    <property type="nucleotide sequence ID" value="NZ_JRJU01000007.1"/>
</dbReference>
<keyword evidence="15 19" id="KW-0342">GTP-binding</keyword>
<feature type="binding site" evidence="19">
    <location>
        <position position="92"/>
    </location>
    <ligand>
        <name>GTP</name>
        <dbReference type="ChEBI" id="CHEBI:37565"/>
    </ligand>
</feature>
<feature type="active site" description="GMP-histidine intermediate" evidence="18">
    <location>
        <position position="57"/>
    </location>
</feature>
<comment type="pathway">
    <text evidence="5">Cofactor biosynthesis; adenosylcobalamin biosynthesis; adenosylcobalamin from cob(II)yrinate a,c-diamide: step 6/7.</text>
</comment>
<evidence type="ECO:0000256" key="11">
    <source>
        <dbReference type="ARBA" id="ARBA00022679"/>
    </source>
</evidence>
<dbReference type="UniPathway" id="UPA00148">
    <property type="reaction ID" value="UER00236"/>
</dbReference>
<evidence type="ECO:0000256" key="16">
    <source>
        <dbReference type="ARBA" id="ARBA00029570"/>
    </source>
</evidence>
<evidence type="ECO:0000256" key="18">
    <source>
        <dbReference type="PIRSR" id="PIRSR006135-1"/>
    </source>
</evidence>
<evidence type="ECO:0000256" key="3">
    <source>
        <dbReference type="ARBA" id="ARBA00001522"/>
    </source>
</evidence>
<feature type="binding site" evidence="19">
    <location>
        <begin position="41"/>
        <end position="43"/>
    </location>
    <ligand>
        <name>GTP</name>
        <dbReference type="ChEBI" id="CHEBI:37565"/>
    </ligand>
</feature>
<comment type="pathway">
    <text evidence="6">Cofactor biosynthesis; adenosylcobalamin biosynthesis; adenosylcobalamin from cob(II)yrinate a,c-diamide: step 5/7.</text>
</comment>
<protein>
    <recommendedName>
        <fullName evidence="16">Adenosylcobinamide kinase</fullName>
        <ecNumber evidence="8">2.7.1.156</ecNumber>
        <ecNumber evidence="9">2.7.7.62</ecNumber>
    </recommendedName>
    <alternativeName>
        <fullName evidence="17">Adenosylcobinamide-phosphate guanylyltransferase</fullName>
    </alternativeName>
</protein>
<comment type="caution">
    <text evidence="20">The sequence shown here is derived from an EMBL/GenBank/DDBJ whole genome shotgun (WGS) entry which is preliminary data.</text>
</comment>
<comment type="function">
    <text evidence="4">Catalyzes ATP-dependent phosphorylation of adenosylcobinamide and addition of GMP to adenosylcobinamide phosphate.</text>
</comment>
<dbReference type="GO" id="GO:0005525">
    <property type="term" value="F:GTP binding"/>
    <property type="evidence" value="ECO:0007669"/>
    <property type="project" value="UniProtKB-KW"/>
</dbReference>
<feature type="binding site" evidence="19">
    <location>
        <begin position="7"/>
        <end position="14"/>
    </location>
    <ligand>
        <name>GTP</name>
        <dbReference type="ChEBI" id="CHEBI:37565"/>
    </ligand>
</feature>
<dbReference type="PANTHER" id="PTHR34848">
    <property type="match status" value="1"/>
</dbReference>
<comment type="catalytic activity">
    <reaction evidence="3">
        <text>adenosylcob(III)inamide + GTP = adenosylcob(III)inamide phosphate + GDP + H(+)</text>
        <dbReference type="Rhea" id="RHEA:15765"/>
        <dbReference type="ChEBI" id="CHEBI:2480"/>
        <dbReference type="ChEBI" id="CHEBI:15378"/>
        <dbReference type="ChEBI" id="CHEBI:37565"/>
        <dbReference type="ChEBI" id="CHEBI:58189"/>
        <dbReference type="ChEBI" id="CHEBI:58502"/>
        <dbReference type="EC" id="2.7.1.156"/>
    </reaction>
</comment>
<dbReference type="STRING" id="333138.LQ50_08200"/>
<dbReference type="Proteomes" id="UP000030832">
    <property type="component" value="Unassembled WGS sequence"/>
</dbReference>
<evidence type="ECO:0000313" key="20">
    <source>
        <dbReference type="EMBL" id="KHF40753.1"/>
    </source>
</evidence>
<evidence type="ECO:0000256" key="15">
    <source>
        <dbReference type="ARBA" id="ARBA00023134"/>
    </source>
</evidence>
<dbReference type="EC" id="2.7.1.156" evidence="8"/>
<dbReference type="EMBL" id="JRJU01000007">
    <property type="protein sequence ID" value="KHF40753.1"/>
    <property type="molecule type" value="Genomic_DNA"/>
</dbReference>
<evidence type="ECO:0000256" key="1">
    <source>
        <dbReference type="ARBA" id="ARBA00000312"/>
    </source>
</evidence>
<evidence type="ECO:0000256" key="9">
    <source>
        <dbReference type="ARBA" id="ARBA00012523"/>
    </source>
</evidence>
<keyword evidence="10" id="KW-0169">Cobalamin biosynthesis</keyword>
<keyword evidence="13" id="KW-0418">Kinase</keyword>
<comment type="similarity">
    <text evidence="7">Belongs to the CobU/CobP family.</text>
</comment>
<dbReference type="InterPro" id="IPR003203">
    <property type="entry name" value="CobU/CobP"/>
</dbReference>
<dbReference type="Pfam" id="PF02283">
    <property type="entry name" value="CobU"/>
    <property type="match status" value="1"/>
</dbReference>
<keyword evidence="14" id="KW-0067">ATP-binding</keyword>
<evidence type="ECO:0000256" key="12">
    <source>
        <dbReference type="ARBA" id="ARBA00022741"/>
    </source>
</evidence>